<gene>
    <name evidence="4" type="ORF">PX52LOC_07053</name>
</gene>
<dbReference type="InterPro" id="IPR048976">
    <property type="entry name" value="WHD_PKMT"/>
</dbReference>
<keyword evidence="4" id="KW-0808">Transferase</keyword>
<name>A0A5C1AKR4_9BACT</name>
<sequence length="538" mass="60311">MPDMMSTPPAVNPVAPATLDTYDEVPYESHPFSQTHPSRLFVVGTLFGLRPVPVQRCRVLELGCASGGNLIPMADMFPESQFVGVDLSARQIEDGQKQVAELGLKNLTLRHASIADIDVGYGMFDYIICHGVFSWVPNHVQEKIYDIFDKNMNANGIAYVSYNTYPGWHMRGMIRDMMRYHSGRFNTPQLRTQQSRALLDFLAQSVKQEGPYSQLLKAELETLRHQADHYLYHEHLEENNEPLYFHQFMTRAAGHNLRYLGEARVGTMVTGNFGPDIEKTLKILATDQIQAEQYMDFLRNRMFRETLLVHNKVNPVWSVQPEALRTLHVASGARPTTPVTDLTNADNVQYKSNAGMQMATSRPLLKAVMQVLNEAFPGTVPFDVLRKTAREKIGGDANDPKLVAEDTNVVAIGLLNCYMSSDLIELHGMPITISRKVDAKPTALKWARMQAARGVSVTNRRHEVLRLNDLDRHLLPLLDGQKTKDQIIEGLAQVSLSGQLNVQKDNITLSDPKDINAALSSVIDQALQKVADQALMTH</sequence>
<evidence type="ECO:0000259" key="3">
    <source>
        <dbReference type="Pfam" id="PF21782"/>
    </source>
</evidence>
<accession>A0A5C1AKR4</accession>
<dbReference type="KEGG" id="lrs:PX52LOC_07053"/>
<dbReference type="Gene3D" id="3.40.50.150">
    <property type="entry name" value="Vaccinia Virus protein VP39"/>
    <property type="match status" value="1"/>
</dbReference>
<protein>
    <submittedName>
        <fullName evidence="4">Methyltransferase domain-containing protein</fullName>
    </submittedName>
</protein>
<dbReference type="Pfam" id="PF21782">
    <property type="entry name" value="WHD_PKMT"/>
    <property type="match status" value="1"/>
</dbReference>
<evidence type="ECO:0000313" key="4">
    <source>
        <dbReference type="EMBL" id="QEL19969.1"/>
    </source>
</evidence>
<dbReference type="CDD" id="cd02440">
    <property type="entry name" value="AdoMet_MTases"/>
    <property type="match status" value="1"/>
</dbReference>
<dbReference type="AlphaFoldDB" id="A0A5C1AKR4"/>
<dbReference type="PANTHER" id="PTHR43667:SF2">
    <property type="entry name" value="FATTY ACID C-METHYL TRANSFERASE"/>
    <property type="match status" value="1"/>
</dbReference>
<keyword evidence="4" id="KW-0489">Methyltransferase</keyword>
<evidence type="ECO:0000259" key="2">
    <source>
        <dbReference type="Pfam" id="PF13847"/>
    </source>
</evidence>
<feature type="domain" description="Methyltransferase" evidence="2">
    <location>
        <begin position="56"/>
        <end position="164"/>
    </location>
</feature>
<dbReference type="EMBL" id="CP042425">
    <property type="protein sequence ID" value="QEL19969.1"/>
    <property type="molecule type" value="Genomic_DNA"/>
</dbReference>
<dbReference type="GO" id="GO:0008168">
    <property type="term" value="F:methyltransferase activity"/>
    <property type="evidence" value="ECO:0007669"/>
    <property type="project" value="UniProtKB-KW"/>
</dbReference>
<dbReference type="Pfam" id="PF10119">
    <property type="entry name" value="MethyTransf_Reg"/>
    <property type="match status" value="1"/>
</dbReference>
<feature type="domain" description="Methyltransferase regulatory" evidence="1">
    <location>
        <begin position="228"/>
        <end position="310"/>
    </location>
</feature>
<dbReference type="SUPFAM" id="SSF53335">
    <property type="entry name" value="S-adenosyl-L-methionine-dependent methyltransferases"/>
    <property type="match status" value="1"/>
</dbReference>
<feature type="domain" description="PKMT C-terminal winged helix" evidence="3">
    <location>
        <begin position="440"/>
        <end position="535"/>
    </location>
</feature>
<dbReference type="Proteomes" id="UP000324974">
    <property type="component" value="Chromosome"/>
</dbReference>
<dbReference type="InterPro" id="IPR025714">
    <property type="entry name" value="Methyltranfer_dom"/>
</dbReference>
<evidence type="ECO:0000313" key="5">
    <source>
        <dbReference type="Proteomes" id="UP000324974"/>
    </source>
</evidence>
<dbReference type="GO" id="GO:0032259">
    <property type="term" value="P:methylation"/>
    <property type="evidence" value="ECO:0007669"/>
    <property type="project" value="UniProtKB-KW"/>
</dbReference>
<evidence type="ECO:0000259" key="1">
    <source>
        <dbReference type="Pfam" id="PF10119"/>
    </source>
</evidence>
<dbReference type="InterPro" id="IPR018773">
    <property type="entry name" value="MeTrfase_reg_dom_prd"/>
</dbReference>
<dbReference type="InterPro" id="IPR050723">
    <property type="entry name" value="CFA/CMAS"/>
</dbReference>
<organism evidence="4 5">
    <name type="scientific">Limnoglobus roseus</name>
    <dbReference type="NCBI Taxonomy" id="2598579"/>
    <lineage>
        <taxon>Bacteria</taxon>
        <taxon>Pseudomonadati</taxon>
        <taxon>Planctomycetota</taxon>
        <taxon>Planctomycetia</taxon>
        <taxon>Gemmatales</taxon>
        <taxon>Gemmataceae</taxon>
        <taxon>Limnoglobus</taxon>
    </lineage>
</organism>
<reference evidence="5" key="1">
    <citation type="submission" date="2019-08" db="EMBL/GenBank/DDBJ databases">
        <title>Limnoglobus roseus gen. nov., sp. nov., a novel freshwater planctomycete with a giant genome from the family Gemmataceae.</title>
        <authorList>
            <person name="Kulichevskaya I.S."/>
            <person name="Naumoff D.G."/>
            <person name="Miroshnikov K."/>
            <person name="Ivanova A."/>
            <person name="Philippov D.A."/>
            <person name="Hakobyan A."/>
            <person name="Rijpstra I.C."/>
            <person name="Sinninghe Damste J.S."/>
            <person name="Liesack W."/>
            <person name="Dedysh S.N."/>
        </authorList>
    </citation>
    <scope>NUCLEOTIDE SEQUENCE [LARGE SCALE GENOMIC DNA]</scope>
    <source>
        <strain evidence="5">PX52</strain>
    </source>
</reference>
<keyword evidence="5" id="KW-1185">Reference proteome</keyword>
<dbReference type="PANTHER" id="PTHR43667">
    <property type="entry name" value="CYCLOPROPANE-FATTY-ACYL-PHOSPHOLIPID SYNTHASE"/>
    <property type="match status" value="1"/>
</dbReference>
<dbReference type="InterPro" id="IPR029063">
    <property type="entry name" value="SAM-dependent_MTases_sf"/>
</dbReference>
<dbReference type="Pfam" id="PF13847">
    <property type="entry name" value="Methyltransf_31"/>
    <property type="match status" value="1"/>
</dbReference>
<proteinExistence type="predicted"/>